<keyword evidence="3" id="KW-1185">Reference proteome</keyword>
<keyword evidence="1" id="KW-1133">Transmembrane helix</keyword>
<reference evidence="2 3" key="1">
    <citation type="journal article" date="2015" name="Stand. Genomic Sci.">
        <title>Genomic Encyclopedia of Bacterial and Archaeal Type Strains, Phase III: the genomes of soil and plant-associated and newly described type strains.</title>
        <authorList>
            <person name="Whitman W.B."/>
            <person name="Woyke T."/>
            <person name="Klenk H.P."/>
            <person name="Zhou Y."/>
            <person name="Lilburn T.G."/>
            <person name="Beck B.J."/>
            <person name="De Vos P."/>
            <person name="Vandamme P."/>
            <person name="Eisen J.A."/>
            <person name="Garrity G."/>
            <person name="Hugenholtz P."/>
            <person name="Kyrpides N.C."/>
        </authorList>
    </citation>
    <scope>NUCLEOTIDE SEQUENCE [LARGE SCALE GENOMIC DNA]</scope>
    <source>
        <strain evidence="2 3">CGMCC 1.7270</strain>
    </source>
</reference>
<feature type="transmembrane region" description="Helical" evidence="1">
    <location>
        <begin position="36"/>
        <end position="54"/>
    </location>
</feature>
<comment type="caution">
    <text evidence="2">The sequence shown here is derived from an EMBL/GenBank/DDBJ whole genome shotgun (WGS) entry which is preliminary data.</text>
</comment>
<accession>V6S2Y7</accession>
<keyword evidence="1" id="KW-0472">Membrane</keyword>
<protein>
    <submittedName>
        <fullName evidence="2">Uncharacterized protein</fullName>
    </submittedName>
</protein>
<proteinExistence type="predicted"/>
<name>V6S2Y7_9FLAO</name>
<evidence type="ECO:0000256" key="1">
    <source>
        <dbReference type="SAM" id="Phobius"/>
    </source>
</evidence>
<dbReference type="AlphaFoldDB" id="V6S2Y7"/>
<dbReference type="STRING" id="1341154.FCR2A7T_09290"/>
<evidence type="ECO:0000313" key="2">
    <source>
        <dbReference type="EMBL" id="TWI10722.1"/>
    </source>
</evidence>
<sequence>MEKIIQFFRSKSPLAFLAAGVLLIVLSYFLEKKFPNIFMIMRLLAFVLVLYGLIKLFSKK</sequence>
<dbReference type="EMBL" id="VLKQ01000009">
    <property type="protein sequence ID" value="TWI10722.1"/>
    <property type="molecule type" value="Genomic_DNA"/>
</dbReference>
<evidence type="ECO:0000313" key="3">
    <source>
        <dbReference type="Proteomes" id="UP000319848"/>
    </source>
</evidence>
<organism evidence="2 3">
    <name type="scientific">Flavobacterium cauense R2A-7</name>
    <dbReference type="NCBI Taxonomy" id="1341154"/>
    <lineage>
        <taxon>Bacteria</taxon>
        <taxon>Pseudomonadati</taxon>
        <taxon>Bacteroidota</taxon>
        <taxon>Flavobacteriia</taxon>
        <taxon>Flavobacteriales</taxon>
        <taxon>Flavobacteriaceae</taxon>
        <taxon>Flavobacterium</taxon>
    </lineage>
</organism>
<gene>
    <name evidence="2" type="ORF">IP98_02066</name>
</gene>
<feature type="transmembrane region" description="Helical" evidence="1">
    <location>
        <begin position="12"/>
        <end position="30"/>
    </location>
</feature>
<keyword evidence="1" id="KW-0812">Transmembrane</keyword>
<dbReference type="Proteomes" id="UP000319848">
    <property type="component" value="Unassembled WGS sequence"/>
</dbReference>